<sequence>MRSWLNSIPQQQTILSSWTESWDKAALLKKISQVSEALLKRKNPKAPVGVLADNSLEWIAIDLATQDIGVTLIPLPSFFTPNQWLHAIKSSGMQAIFCPQEDVARNLGFIFQNDYAGELKLYESMSVLSSIVDQPNLLEVQKITYTSGTTSEPKGVCLSTDQQWSVAQSLEQALHSLQIKKHLNVLPLSVLLENIAGVYTALACGAENTCVPLSEVGLHGSSQFDADACMAAIEKYQAESIILLPQMLQAIVTRSTKQDPRLKSLKFVAVGGGKTPVALIKTAKSMGIPVYEGYGLSECASVVALNTPHNERIGSVGKVLGNRIVRISKDGEIEVKNMDLPHYLENTAGLTSNLTSTPSSAECEWLPTGDLGHLDDDGFLYLDGRKKNVLITSFGRNISPEWPESLLLGSGLFRQAMVIGDGQAQLGALLVTAKEGLSDEVIQAGVTSANQELPDYAQIKHWLLADEPFSPNNGLATANGRLKRDLIKKKFNDQIELLYANT</sequence>
<proteinExistence type="predicted"/>
<keyword evidence="3" id="KW-1185">Reference proteome</keyword>
<name>A0A229FTX0_9BURK</name>
<protein>
    <recommendedName>
        <fullName evidence="1">AMP-dependent synthetase/ligase domain-containing protein</fullName>
    </recommendedName>
</protein>
<dbReference type="GO" id="GO:0006631">
    <property type="term" value="P:fatty acid metabolic process"/>
    <property type="evidence" value="ECO:0007669"/>
    <property type="project" value="TreeGrafter"/>
</dbReference>
<dbReference type="SUPFAM" id="SSF56801">
    <property type="entry name" value="Acetyl-CoA synthetase-like"/>
    <property type="match status" value="1"/>
</dbReference>
<dbReference type="PANTHER" id="PTHR43201:SF32">
    <property type="entry name" value="2-SUCCINYLBENZOATE--COA LIGASE, CHLOROPLASTIC_PEROXISOMAL"/>
    <property type="match status" value="1"/>
</dbReference>
<feature type="domain" description="AMP-dependent synthetase/ligase" evidence="1">
    <location>
        <begin position="25"/>
        <end position="330"/>
    </location>
</feature>
<dbReference type="InterPro" id="IPR020845">
    <property type="entry name" value="AMP-binding_CS"/>
</dbReference>
<reference evidence="2 3" key="1">
    <citation type="submission" date="2017-06" db="EMBL/GenBank/DDBJ databases">
        <title>Reclassification of a Polynucleobacter cosmopolitanus strain isolated from tropical Lake Victoria as Polynucleobacter victoriensis comb. nov.</title>
        <authorList>
            <person name="Hahn M.W."/>
        </authorList>
    </citation>
    <scope>NUCLEOTIDE SEQUENCE [LARGE SCALE GENOMIC DNA]</scope>
    <source>
        <strain evidence="2 3">MWH-MoIso2</strain>
    </source>
</reference>
<dbReference type="InterPro" id="IPR042099">
    <property type="entry name" value="ANL_N_sf"/>
</dbReference>
<dbReference type="InterPro" id="IPR000873">
    <property type="entry name" value="AMP-dep_synth/lig_dom"/>
</dbReference>
<dbReference type="Pfam" id="PF00501">
    <property type="entry name" value="AMP-binding"/>
    <property type="match status" value="1"/>
</dbReference>
<dbReference type="AlphaFoldDB" id="A0A229FTX0"/>
<evidence type="ECO:0000313" key="3">
    <source>
        <dbReference type="Proteomes" id="UP000215188"/>
    </source>
</evidence>
<dbReference type="GO" id="GO:0031956">
    <property type="term" value="F:medium-chain fatty acid-CoA ligase activity"/>
    <property type="evidence" value="ECO:0007669"/>
    <property type="project" value="TreeGrafter"/>
</dbReference>
<dbReference type="Gene3D" id="3.40.50.12780">
    <property type="entry name" value="N-terminal domain of ligase-like"/>
    <property type="match status" value="1"/>
</dbReference>
<dbReference type="EMBL" id="NJGG01000002">
    <property type="protein sequence ID" value="OXL15110.1"/>
    <property type="molecule type" value="Genomic_DNA"/>
</dbReference>
<dbReference type="PROSITE" id="PS00455">
    <property type="entry name" value="AMP_BINDING"/>
    <property type="match status" value="1"/>
</dbReference>
<comment type="caution">
    <text evidence="2">The sequence shown here is derived from an EMBL/GenBank/DDBJ whole genome shotgun (WGS) entry which is preliminary data.</text>
</comment>
<accession>A0A229FTX0</accession>
<gene>
    <name evidence="2" type="ORF">AOC33_07340</name>
</gene>
<dbReference type="Pfam" id="PF23562">
    <property type="entry name" value="AMP-binding_C_3"/>
    <property type="match status" value="1"/>
</dbReference>
<evidence type="ECO:0000313" key="2">
    <source>
        <dbReference type="EMBL" id="OXL15110.1"/>
    </source>
</evidence>
<organism evidence="2 3">
    <name type="scientific">Polynucleobacter cosmopolitanus</name>
    <dbReference type="NCBI Taxonomy" id="351345"/>
    <lineage>
        <taxon>Bacteria</taxon>
        <taxon>Pseudomonadati</taxon>
        <taxon>Pseudomonadota</taxon>
        <taxon>Betaproteobacteria</taxon>
        <taxon>Burkholderiales</taxon>
        <taxon>Burkholderiaceae</taxon>
        <taxon>Polynucleobacter</taxon>
    </lineage>
</organism>
<dbReference type="Proteomes" id="UP000215188">
    <property type="component" value="Unassembled WGS sequence"/>
</dbReference>
<evidence type="ECO:0000259" key="1">
    <source>
        <dbReference type="Pfam" id="PF00501"/>
    </source>
</evidence>
<dbReference type="PANTHER" id="PTHR43201">
    <property type="entry name" value="ACYL-COA SYNTHETASE"/>
    <property type="match status" value="1"/>
</dbReference>